<dbReference type="AlphaFoldDB" id="A0A8S0RKT4"/>
<evidence type="ECO:0000313" key="1">
    <source>
        <dbReference type="EMBL" id="CAA2980442.1"/>
    </source>
</evidence>
<gene>
    <name evidence="1" type="ORF">OLEA9_A056420</name>
</gene>
<organism evidence="1 2">
    <name type="scientific">Olea europaea subsp. europaea</name>
    <dbReference type="NCBI Taxonomy" id="158383"/>
    <lineage>
        <taxon>Eukaryota</taxon>
        <taxon>Viridiplantae</taxon>
        <taxon>Streptophyta</taxon>
        <taxon>Embryophyta</taxon>
        <taxon>Tracheophyta</taxon>
        <taxon>Spermatophyta</taxon>
        <taxon>Magnoliopsida</taxon>
        <taxon>eudicotyledons</taxon>
        <taxon>Gunneridae</taxon>
        <taxon>Pentapetalae</taxon>
        <taxon>asterids</taxon>
        <taxon>lamiids</taxon>
        <taxon>Lamiales</taxon>
        <taxon>Oleaceae</taxon>
        <taxon>Oleeae</taxon>
        <taxon>Olea</taxon>
    </lineage>
</organism>
<accession>A0A8S0RKT4</accession>
<keyword evidence="2" id="KW-1185">Reference proteome</keyword>
<dbReference type="Gramene" id="OE9A056420T1">
    <property type="protein sequence ID" value="OE9A056420C1"/>
    <property type="gene ID" value="OE9A056420"/>
</dbReference>
<name>A0A8S0RKT4_OLEEU</name>
<dbReference type="Proteomes" id="UP000594638">
    <property type="component" value="Unassembled WGS sequence"/>
</dbReference>
<protein>
    <submittedName>
        <fullName evidence="1">Uncharacterized protein</fullName>
    </submittedName>
</protein>
<evidence type="ECO:0000313" key="2">
    <source>
        <dbReference type="Proteomes" id="UP000594638"/>
    </source>
</evidence>
<reference evidence="1 2" key="1">
    <citation type="submission" date="2019-12" db="EMBL/GenBank/DDBJ databases">
        <authorList>
            <person name="Alioto T."/>
            <person name="Alioto T."/>
            <person name="Gomez Garrido J."/>
        </authorList>
    </citation>
    <scope>NUCLEOTIDE SEQUENCE [LARGE SCALE GENOMIC DNA]</scope>
</reference>
<dbReference type="EMBL" id="CACTIH010003647">
    <property type="protein sequence ID" value="CAA2980442.1"/>
    <property type="molecule type" value="Genomic_DNA"/>
</dbReference>
<proteinExistence type="predicted"/>
<sequence>MRIGARDCLVSDDAMECANWIIPWYNASDVRTRDNENANSTQFSFSALRAMPKCAMKPGMVAECLDASSIKRGWRTSRSHFFVTYLLKGRLLLADVIEPDSTIIYLSTSFRRLNFVEVMEFAPVVICLNISSGMRALPEWWIFGGTFPWSYIFLAVEVVRADLPLGNKQMWLTQGDRREFGLSGQNVESVLPVPCWTKSIKETF</sequence>
<comment type="caution">
    <text evidence="1">The sequence shown here is derived from an EMBL/GenBank/DDBJ whole genome shotgun (WGS) entry which is preliminary data.</text>
</comment>